<protein>
    <recommendedName>
        <fullName evidence="5">Secreted protein</fullName>
    </recommendedName>
</protein>
<evidence type="ECO:0000313" key="4">
    <source>
        <dbReference type="Proteomes" id="UP000256829"/>
    </source>
</evidence>
<evidence type="ECO:0000256" key="2">
    <source>
        <dbReference type="SAM" id="SignalP"/>
    </source>
</evidence>
<dbReference type="RefSeq" id="WP_115843714.1">
    <property type="nucleotide sequence ID" value="NZ_CP183976.1"/>
</dbReference>
<comment type="caution">
    <text evidence="3">The sequence shown here is derived from an EMBL/GenBank/DDBJ whole genome shotgun (WGS) entry which is preliminary data.</text>
</comment>
<feature type="chain" id="PRO_5017610332" description="Secreted protein" evidence="2">
    <location>
        <begin position="25"/>
        <end position="162"/>
    </location>
</feature>
<feature type="signal peptide" evidence="2">
    <location>
        <begin position="1"/>
        <end position="24"/>
    </location>
</feature>
<dbReference type="EMBL" id="QTJR01000012">
    <property type="protein sequence ID" value="RDY66001.1"/>
    <property type="molecule type" value="Genomic_DNA"/>
</dbReference>
<evidence type="ECO:0000256" key="1">
    <source>
        <dbReference type="SAM" id="MobiDB-lite"/>
    </source>
</evidence>
<gene>
    <name evidence="3" type="ORF">DX912_15010</name>
</gene>
<feature type="region of interest" description="Disordered" evidence="1">
    <location>
        <begin position="67"/>
        <end position="90"/>
    </location>
</feature>
<proteinExistence type="predicted"/>
<organism evidence="3 4">
    <name type="scientific">Lysobacter soli</name>
    <dbReference type="NCBI Taxonomy" id="453783"/>
    <lineage>
        <taxon>Bacteria</taxon>
        <taxon>Pseudomonadati</taxon>
        <taxon>Pseudomonadota</taxon>
        <taxon>Gammaproteobacteria</taxon>
        <taxon>Lysobacterales</taxon>
        <taxon>Lysobacteraceae</taxon>
        <taxon>Lysobacter</taxon>
    </lineage>
</organism>
<dbReference type="Proteomes" id="UP000256829">
    <property type="component" value="Unassembled WGS sequence"/>
</dbReference>
<keyword evidence="2" id="KW-0732">Signal</keyword>
<evidence type="ECO:0000313" key="3">
    <source>
        <dbReference type="EMBL" id="RDY66001.1"/>
    </source>
</evidence>
<sequence>MTRIAPARLLALAALLPLATSALAQQKIEQQMSYEQFKASGLDKLSAGELANLNAWLEGKLEVETAKAVEGARQESGDDRRGLTERESRDPVAAAITGGFTGFGKGRQYTLDNGQVWQQIDEASLSAKLDNPKVRITPSLLGGAWYLAVDGYNTRAKVQRVK</sequence>
<keyword evidence="4" id="KW-1185">Reference proteome</keyword>
<accession>A0A3D8VAE9</accession>
<reference evidence="3 4" key="1">
    <citation type="submission" date="2018-08" db="EMBL/GenBank/DDBJ databases">
        <title>Lysobacter soli KCTC 22011, whole genome shotgun sequence.</title>
        <authorList>
            <person name="Zhang X."/>
            <person name="Feng G."/>
            <person name="Zhu H."/>
        </authorList>
    </citation>
    <scope>NUCLEOTIDE SEQUENCE [LARGE SCALE GENOMIC DNA]</scope>
    <source>
        <strain evidence="3 4">KCTC 22011</strain>
    </source>
</reference>
<name>A0A3D8VAE9_9GAMM</name>
<evidence type="ECO:0008006" key="5">
    <source>
        <dbReference type="Google" id="ProtNLM"/>
    </source>
</evidence>
<dbReference type="AlphaFoldDB" id="A0A3D8VAE9"/>